<feature type="compositionally biased region" description="Low complexity" evidence="1">
    <location>
        <begin position="353"/>
        <end position="366"/>
    </location>
</feature>
<reference evidence="4 5" key="1">
    <citation type="journal article" date="2018" name="Sci. Rep.">
        <title>Rhizobium tumorigenes sp. nov., a novel plant tumorigenic bacterium isolated from cane gall tumors on thornless blackberry.</title>
        <authorList>
            <person name="Kuzmanovi N."/>
            <person name="Smalla K."/>
            <person name="Gronow S."/>
            <person name="PuBawska J."/>
        </authorList>
    </citation>
    <scope>NUCLEOTIDE SEQUENCE [LARGE SCALE GENOMIC DNA]</scope>
    <source>
        <strain evidence="4 5">1078</strain>
    </source>
</reference>
<name>A0AAF1KBV8_9HYPH</name>
<evidence type="ECO:0000256" key="2">
    <source>
        <dbReference type="SAM" id="Phobius"/>
    </source>
</evidence>
<feature type="compositionally biased region" description="Low complexity" evidence="1">
    <location>
        <begin position="257"/>
        <end position="266"/>
    </location>
</feature>
<evidence type="ECO:0000259" key="3">
    <source>
        <dbReference type="Pfam" id="PF10908"/>
    </source>
</evidence>
<dbReference type="AlphaFoldDB" id="A0AAF1KBV8"/>
<feature type="region of interest" description="Disordered" evidence="1">
    <location>
        <begin position="351"/>
        <end position="372"/>
    </location>
</feature>
<feature type="compositionally biased region" description="Low complexity" evidence="1">
    <location>
        <begin position="291"/>
        <end position="305"/>
    </location>
</feature>
<feature type="region of interest" description="Disordered" evidence="1">
    <location>
        <begin position="239"/>
        <end position="267"/>
    </location>
</feature>
<keyword evidence="2" id="KW-1133">Transmembrane helix</keyword>
<feature type="transmembrane region" description="Helical" evidence="2">
    <location>
        <begin position="14"/>
        <end position="30"/>
    </location>
</feature>
<organism evidence="4 5">
    <name type="scientific">Rhizobium tumorigenes</name>
    <dbReference type="NCBI Taxonomy" id="2041385"/>
    <lineage>
        <taxon>Bacteria</taxon>
        <taxon>Pseudomonadati</taxon>
        <taxon>Pseudomonadota</taxon>
        <taxon>Alphaproteobacteria</taxon>
        <taxon>Hyphomicrobiales</taxon>
        <taxon>Rhizobiaceae</taxon>
        <taxon>Rhizobium/Agrobacterium group</taxon>
        <taxon>Rhizobium</taxon>
    </lineage>
</organism>
<evidence type="ECO:0000313" key="5">
    <source>
        <dbReference type="Proteomes" id="UP000249499"/>
    </source>
</evidence>
<evidence type="ECO:0000313" key="4">
    <source>
        <dbReference type="EMBL" id="WFR94110.1"/>
    </source>
</evidence>
<dbReference type="Proteomes" id="UP000249499">
    <property type="component" value="Chromosome"/>
</dbReference>
<feature type="domain" description="Tlde1" evidence="3">
    <location>
        <begin position="447"/>
        <end position="550"/>
    </location>
</feature>
<dbReference type="EMBL" id="CP117255">
    <property type="protein sequence ID" value="WFR94110.1"/>
    <property type="molecule type" value="Genomic_DNA"/>
</dbReference>
<gene>
    <name evidence="4" type="ORF">PR017_09625</name>
</gene>
<dbReference type="RefSeq" id="WP_240539156.1">
    <property type="nucleotide sequence ID" value="NZ_CP117255.1"/>
</dbReference>
<dbReference type="Pfam" id="PF10908">
    <property type="entry name" value="Tlde1_dom"/>
    <property type="match status" value="1"/>
</dbReference>
<accession>A0AAF1KBV8</accession>
<dbReference type="InterPro" id="IPR021225">
    <property type="entry name" value="Tlde1_dom"/>
</dbReference>
<dbReference type="KEGG" id="rtu:PR017_09625"/>
<reference evidence="5" key="2">
    <citation type="journal article" date="2023" name="MicrobiologyOpen">
        <title>Genomics of the tumorigenes clade of the family Rhizobiaceae and description of Rhizobium rhododendri sp. nov.</title>
        <authorList>
            <person name="Kuzmanovic N."/>
            <person name="diCenzo G.C."/>
            <person name="Bunk B."/>
            <person name="Sproeer C."/>
            <person name="Fruehling A."/>
            <person name="Neumann-Schaal M."/>
            <person name="Overmann J."/>
            <person name="Smalla K."/>
        </authorList>
    </citation>
    <scope>NUCLEOTIDE SEQUENCE [LARGE SCALE GENOMIC DNA]</scope>
    <source>
        <strain evidence="5">1078</strain>
    </source>
</reference>
<proteinExistence type="predicted"/>
<keyword evidence="5" id="KW-1185">Reference proteome</keyword>
<keyword evidence="2" id="KW-0812">Transmembrane</keyword>
<feature type="transmembrane region" description="Helical" evidence="2">
    <location>
        <begin position="51"/>
        <end position="76"/>
    </location>
</feature>
<sequence>MLTNITGSGNPDRLAAFVYQCGTSIMAFAIETFRDVSPRAGKAGKRGSSRVVTVGTVMIGTGVVAFSWVVATAFALQGVVGPYASGSPILQKSGPSLVARASQPVAHQSLRLATLDPAGVNALALAKAHRSAIAAEMAALAPSYSVIAKSDRVVHAPTAIADAGQSSHALAKSGRPLPADVMAALKVALAAVPAGTADAAAVRTASVDLDRAAATSERALSASAPALPVASRDDRLSLASAAPTGSGSQIPTPMPNPTMAATASAADRPVQMAMIDPTPATTRDVTALVPAQRPQAAAKPARPTAVSTREIVPQQRPADNDDGLPSSAAAMVEPDARRANVAVEQTFGLVMPTASGDSSGTSSADDMLMSSIPLPTMRPAPSPDAATTPAAKLTRPSKALLAYARPDDAGMDNEPVFKAPTSLPNARTRVAIYDISAARVYLPNGEQLEAHSGLGQMIDNPRYVNQKNRGPTPPHTYDLTMRESLFHGVEAIRLNPVDARAIYGRDGLLAHTYMLGRRGDSNGCVSFKDYRRFLAAFKRGEVNRLLVVPHLSVAPGRIASR</sequence>
<evidence type="ECO:0000256" key="1">
    <source>
        <dbReference type="SAM" id="MobiDB-lite"/>
    </source>
</evidence>
<protein>
    <submittedName>
        <fullName evidence="4">DUF2778 domain-containing protein</fullName>
    </submittedName>
</protein>
<feature type="region of interest" description="Disordered" evidence="1">
    <location>
        <begin position="291"/>
        <end position="325"/>
    </location>
</feature>
<keyword evidence="2" id="KW-0472">Membrane</keyword>